<organism evidence="1 2">
    <name type="scientific">Nocardioides kribbensis</name>
    <dbReference type="NCBI Taxonomy" id="305517"/>
    <lineage>
        <taxon>Bacteria</taxon>
        <taxon>Bacillati</taxon>
        <taxon>Actinomycetota</taxon>
        <taxon>Actinomycetes</taxon>
        <taxon>Propionibacteriales</taxon>
        <taxon>Nocardioidaceae</taxon>
        <taxon>Nocardioides</taxon>
    </lineage>
</organism>
<dbReference type="EMBL" id="JBEGDP010000001">
    <property type="protein sequence ID" value="MEQ7845785.1"/>
    <property type="molecule type" value="Genomic_DNA"/>
</dbReference>
<accession>A0ABV1NTF4</accession>
<keyword evidence="2" id="KW-1185">Reference proteome</keyword>
<protein>
    <submittedName>
        <fullName evidence="1">Uncharacterized protein</fullName>
    </submittedName>
</protein>
<evidence type="ECO:0000313" key="2">
    <source>
        <dbReference type="Proteomes" id="UP001482520"/>
    </source>
</evidence>
<reference evidence="1 2" key="1">
    <citation type="submission" date="2024-02" db="EMBL/GenBank/DDBJ databases">
        <title>Full genome sequence of Nocardioides kribbensis.</title>
        <authorList>
            <person name="Poletto B.L."/>
            <person name="Silva G."/>
            <person name="Galante D."/>
            <person name="Campos K.R."/>
            <person name="Santos M.B.N."/>
            <person name="Sacchi C.T."/>
        </authorList>
    </citation>
    <scope>NUCLEOTIDE SEQUENCE [LARGE SCALE GENOMIC DNA]</scope>
    <source>
        <strain evidence="1 2">O4R</strain>
    </source>
</reference>
<gene>
    <name evidence="1" type="ORF">V6R90_00745</name>
</gene>
<comment type="caution">
    <text evidence="1">The sequence shown here is derived from an EMBL/GenBank/DDBJ whole genome shotgun (WGS) entry which is preliminary data.</text>
</comment>
<evidence type="ECO:0000313" key="1">
    <source>
        <dbReference type="EMBL" id="MEQ7845785.1"/>
    </source>
</evidence>
<dbReference type="Proteomes" id="UP001482520">
    <property type="component" value="Unassembled WGS sequence"/>
</dbReference>
<name>A0ABV1NTF4_9ACTN</name>
<dbReference type="RefSeq" id="WP_349803481.1">
    <property type="nucleotide sequence ID" value="NZ_JBEGDP010000001.1"/>
</dbReference>
<sequence>MAELHELVDATRTFARVRKESALGEMLPTLLSLRDGRVVALAEHTDIGVLLGAAADRAAMAYGAEALALVFEGVFPLVETNPLTGVPWGRGEADQVWRDHDGVAKAWVTECQIVSVVTREMEGAASVRPFVLGDPLTWSDTHQSAGRVGVEQSLARALSRPAADHTAVPDPGDRFVAPEGAPAMTPENGRLALDVGGTRSLDAMLRQSDKGHGGAAFVVPSAEAVAGYASQGLMEWQIVVYEEDS</sequence>
<proteinExistence type="predicted"/>